<gene>
    <name evidence="2" type="ORF">AMON00008_LOCUS39793</name>
</gene>
<feature type="compositionally biased region" description="Low complexity" evidence="1">
    <location>
        <begin position="304"/>
        <end position="322"/>
    </location>
</feature>
<name>A0A7S4VPL6_9DINO</name>
<proteinExistence type="predicted"/>
<organism evidence="2">
    <name type="scientific">Alexandrium monilatum</name>
    <dbReference type="NCBI Taxonomy" id="311494"/>
    <lineage>
        <taxon>Eukaryota</taxon>
        <taxon>Sar</taxon>
        <taxon>Alveolata</taxon>
        <taxon>Dinophyceae</taxon>
        <taxon>Gonyaulacales</taxon>
        <taxon>Pyrocystaceae</taxon>
        <taxon>Alexandrium</taxon>
    </lineage>
</organism>
<dbReference type="AlphaFoldDB" id="A0A7S4VPL6"/>
<feature type="region of interest" description="Disordered" evidence="1">
    <location>
        <begin position="484"/>
        <end position="517"/>
    </location>
</feature>
<accession>A0A7S4VPL6</accession>
<evidence type="ECO:0000313" key="2">
    <source>
        <dbReference type="EMBL" id="CAE4623577.1"/>
    </source>
</evidence>
<feature type="region of interest" description="Disordered" evidence="1">
    <location>
        <begin position="304"/>
        <end position="332"/>
    </location>
</feature>
<evidence type="ECO:0008006" key="3">
    <source>
        <dbReference type="Google" id="ProtNLM"/>
    </source>
</evidence>
<dbReference type="EMBL" id="HBNR01056606">
    <property type="protein sequence ID" value="CAE4623577.1"/>
    <property type="molecule type" value="Transcribed_RNA"/>
</dbReference>
<feature type="compositionally biased region" description="Low complexity" evidence="1">
    <location>
        <begin position="504"/>
        <end position="517"/>
    </location>
</feature>
<evidence type="ECO:0000256" key="1">
    <source>
        <dbReference type="SAM" id="MobiDB-lite"/>
    </source>
</evidence>
<sequence length="517" mass="56370">MCGAIPWPMTSPCMATLSAEASCGTWCPRSSPSRWTARCTPTAYPGPRARTRSPSRCPRSASCGAASSQWIFKLNLFTQDLCFFFGVPDGRKQPDAATVREEWVRDISKVVQVLTQSLFQPFAITCDPLHEVVTTLRRLMAGYLLIHESESTVSLLYCELHPHCSSSQDAHMAFYENERCQTLIMGMRITSETKCLEKLGVDCNCFNLDGVDFSTRTNAERKVWLRAISNVKVKLMNQAPSPSEKDLHTYRQAIQEYIYDVDADLQGSLGPARPLLARLPWRASCLLDPGGLRLRLHLGQPEESSTEVAEPAPAAVTGAPVTCDGSSSARESCGRRSAGVDLRLTPGVDGPDEADFGVPAWSCMDSPEFAACVPDRPDCGRDARRPKEEATRPADTPPAVAALADLSECCKEDMACVEEIDCVKNCQRFDLGYGAVEDQLSGPLQQFQFQQAAMELHHAQRALAEDHAHSVDVARKLDALVASQMHPEGKGAPGPQLEAPSETSGYAASSSSGPWQL</sequence>
<protein>
    <recommendedName>
        <fullName evidence="3">PH domain-containing protein</fullName>
    </recommendedName>
</protein>
<reference evidence="2" key="1">
    <citation type="submission" date="2021-01" db="EMBL/GenBank/DDBJ databases">
        <authorList>
            <person name="Corre E."/>
            <person name="Pelletier E."/>
            <person name="Niang G."/>
            <person name="Scheremetjew M."/>
            <person name="Finn R."/>
            <person name="Kale V."/>
            <person name="Holt S."/>
            <person name="Cochrane G."/>
            <person name="Meng A."/>
            <person name="Brown T."/>
            <person name="Cohen L."/>
        </authorList>
    </citation>
    <scope>NUCLEOTIDE SEQUENCE</scope>
    <source>
        <strain evidence="2">CCMP3105</strain>
    </source>
</reference>